<sequence length="211" mass="23507">MSHLLNRHLRRAEIMGVSLRIYGISGLEAHFADSVPDFSDPSVYFITRSADYRIRNDRRVMIGDFIQDGEILARGKWRAGFMAITDGNAQIGVSRGGRVSGYVARHGGSFFRQLALVSAGTVCDGQYILRGKVSRCAYARDIDGRLYFIETENPEGLSTFADALAEYGFTDAIYVTGGAQPQLFFRSHDGTPQGRYVDDKPHKLVVWTARE</sequence>
<organism evidence="1 2">
    <name type="scientific">Candidatus Cryptobacteroides faecigallinarum</name>
    <dbReference type="NCBI Taxonomy" id="2840763"/>
    <lineage>
        <taxon>Bacteria</taxon>
        <taxon>Pseudomonadati</taxon>
        <taxon>Bacteroidota</taxon>
        <taxon>Bacteroidia</taxon>
        <taxon>Bacteroidales</taxon>
        <taxon>Candidatus Cryptobacteroides</taxon>
    </lineage>
</organism>
<dbReference type="AlphaFoldDB" id="A0A9D9NIC6"/>
<evidence type="ECO:0000313" key="2">
    <source>
        <dbReference type="Proteomes" id="UP000823757"/>
    </source>
</evidence>
<protein>
    <recommendedName>
        <fullName evidence="3">Phosphodiester glycosidase domain-containing protein</fullName>
    </recommendedName>
</protein>
<comment type="caution">
    <text evidence="1">The sequence shown here is derived from an EMBL/GenBank/DDBJ whole genome shotgun (WGS) entry which is preliminary data.</text>
</comment>
<name>A0A9D9NIC6_9BACT</name>
<dbReference type="Proteomes" id="UP000823757">
    <property type="component" value="Unassembled WGS sequence"/>
</dbReference>
<evidence type="ECO:0008006" key="3">
    <source>
        <dbReference type="Google" id="ProtNLM"/>
    </source>
</evidence>
<dbReference type="EMBL" id="JADIMD010000053">
    <property type="protein sequence ID" value="MBO8474440.1"/>
    <property type="molecule type" value="Genomic_DNA"/>
</dbReference>
<reference evidence="1" key="2">
    <citation type="journal article" date="2021" name="PeerJ">
        <title>Extensive microbial diversity within the chicken gut microbiome revealed by metagenomics and culture.</title>
        <authorList>
            <person name="Gilroy R."/>
            <person name="Ravi A."/>
            <person name="Getino M."/>
            <person name="Pursley I."/>
            <person name="Horton D.L."/>
            <person name="Alikhan N.F."/>
            <person name="Baker D."/>
            <person name="Gharbi K."/>
            <person name="Hall N."/>
            <person name="Watson M."/>
            <person name="Adriaenssens E.M."/>
            <person name="Foster-Nyarko E."/>
            <person name="Jarju S."/>
            <person name="Secka A."/>
            <person name="Antonio M."/>
            <person name="Oren A."/>
            <person name="Chaudhuri R.R."/>
            <person name="La Ragione R."/>
            <person name="Hildebrand F."/>
            <person name="Pallen M.J."/>
        </authorList>
    </citation>
    <scope>NUCLEOTIDE SEQUENCE</scope>
    <source>
        <strain evidence="1">B1-13419</strain>
    </source>
</reference>
<gene>
    <name evidence="1" type="ORF">IAB91_04005</name>
</gene>
<accession>A0A9D9NIC6</accession>
<reference evidence="1" key="1">
    <citation type="submission" date="2020-10" db="EMBL/GenBank/DDBJ databases">
        <authorList>
            <person name="Gilroy R."/>
        </authorList>
    </citation>
    <scope>NUCLEOTIDE SEQUENCE</scope>
    <source>
        <strain evidence="1">B1-13419</strain>
    </source>
</reference>
<proteinExistence type="predicted"/>
<evidence type="ECO:0000313" key="1">
    <source>
        <dbReference type="EMBL" id="MBO8474440.1"/>
    </source>
</evidence>